<evidence type="ECO:0000313" key="1">
    <source>
        <dbReference type="Proteomes" id="UP000887576"/>
    </source>
</evidence>
<evidence type="ECO:0000313" key="2">
    <source>
        <dbReference type="WBParaSite" id="JU765_v2.g4262.t1"/>
    </source>
</evidence>
<dbReference type="Proteomes" id="UP000887576">
    <property type="component" value="Unplaced"/>
</dbReference>
<accession>A0AC34R7P2</accession>
<dbReference type="WBParaSite" id="JU765_v2.g4262.t1">
    <property type="protein sequence ID" value="JU765_v2.g4262.t1"/>
    <property type="gene ID" value="JU765_v2.g4262"/>
</dbReference>
<name>A0AC34R7P2_9BILA</name>
<sequence>MDSEIELITDPFIKFEMIPEYLTKLQVLNYCKLRFEIVDDDENRKYTKILSILSKTLEFVQKIHLEFEILHKNESNFVIRLLKNLKNCNSLDWSVLYPGEKIPCLDLIEALPKTSKIVLYPGEKIPCLDLIEALPKTSKIGLMGFTDADDGFLDQLAGKTDETNPIINLYLSSQKYFTLNGIQNFLEKATFGKKARITIFPLDFQRIPFLRMLSNLGKIVQNQNISFVDFYFKGSIITFCLQQQV</sequence>
<reference evidence="2" key="1">
    <citation type="submission" date="2022-11" db="UniProtKB">
        <authorList>
            <consortium name="WormBaseParasite"/>
        </authorList>
    </citation>
    <scope>IDENTIFICATION</scope>
</reference>
<proteinExistence type="predicted"/>
<protein>
    <submittedName>
        <fullName evidence="2">Uncharacterized protein</fullName>
    </submittedName>
</protein>
<organism evidence="1 2">
    <name type="scientific">Panagrolaimus sp. JU765</name>
    <dbReference type="NCBI Taxonomy" id="591449"/>
    <lineage>
        <taxon>Eukaryota</taxon>
        <taxon>Metazoa</taxon>
        <taxon>Ecdysozoa</taxon>
        <taxon>Nematoda</taxon>
        <taxon>Chromadorea</taxon>
        <taxon>Rhabditida</taxon>
        <taxon>Tylenchina</taxon>
        <taxon>Panagrolaimomorpha</taxon>
        <taxon>Panagrolaimoidea</taxon>
        <taxon>Panagrolaimidae</taxon>
        <taxon>Panagrolaimus</taxon>
    </lineage>
</organism>